<feature type="active site" description="Proton acceptor" evidence="7">
    <location>
        <position position="193"/>
    </location>
</feature>
<feature type="binding site" evidence="7">
    <location>
        <position position="281"/>
    </location>
    <ligand>
        <name>NADPH</name>
        <dbReference type="ChEBI" id="CHEBI:57783"/>
    </ligand>
</feature>
<dbReference type="PRINTS" id="PR00077">
    <property type="entry name" value="GPDHDRGNASE"/>
</dbReference>
<sequence length="335" mass="34623">MERMGMQRIGIIGAGAWGTALAVAARRAGRDVVLWAHEPDVAAAITAMGRNTVYLPDIHLDPSIRATTDLADALDADAVLLVTPAQHLRASLKQAARHWRRGVPAVICAKGIEQGSDCMMTEVAEAELPGIPLAVLSGPTFAIEVARGLPTAITLACGDAALGAKLVDALGTPAFRPYLAADLVGAEIGGAVKNVLAIACGIVEGKGYGDNARAALITRGLAEMSRLAMAKGGRMETLMGLSGMGDLILTASSAQSRNYSLGLLLGQGQSLADILAGRKAVTEGVWSAGAVVDMAQRLGIEMPICAGVDAVLNRACPLDEAIMQLLSRPFTLEGR</sequence>
<dbReference type="EC" id="1.1.1.94" evidence="7"/>
<keyword evidence="3 7" id="KW-0560">Oxidoreductase</keyword>
<evidence type="ECO:0000256" key="2">
    <source>
        <dbReference type="ARBA" id="ARBA00022516"/>
    </source>
</evidence>
<comment type="subcellular location">
    <subcellularLocation>
        <location evidence="7">Cytoplasm</location>
    </subcellularLocation>
</comment>
<keyword evidence="5 7" id="KW-0594">Phospholipid biosynthesis</keyword>
<feature type="binding site" evidence="7">
    <location>
        <position position="110"/>
    </location>
    <ligand>
        <name>NADPH</name>
        <dbReference type="ChEBI" id="CHEBI:57783"/>
    </ligand>
</feature>
<feature type="domain" description="Glycerol-3-phosphate dehydrogenase NAD-dependent C-terminal" evidence="11">
    <location>
        <begin position="182"/>
        <end position="322"/>
    </location>
</feature>
<comment type="function">
    <text evidence="7">Catalyzes the reduction of the glycolytic intermediate dihydroxyacetone phosphate (DHAP) to sn-glycerol 3-phosphate (G3P), the key precursor for phospholipid synthesis.</text>
</comment>
<dbReference type="SUPFAM" id="SSF48179">
    <property type="entry name" value="6-phosphogluconate dehydrogenase C-terminal domain-like"/>
    <property type="match status" value="1"/>
</dbReference>
<dbReference type="NCBIfam" id="NF000942">
    <property type="entry name" value="PRK00094.1-4"/>
    <property type="match status" value="1"/>
</dbReference>
<dbReference type="Proteomes" id="UP000680714">
    <property type="component" value="Unassembled WGS sequence"/>
</dbReference>
<dbReference type="InterPro" id="IPR006109">
    <property type="entry name" value="G3P_DH_NAD-dep_C"/>
</dbReference>
<keyword evidence="7 8" id="KW-0520">NAD</keyword>
<evidence type="ECO:0000256" key="7">
    <source>
        <dbReference type="HAMAP-Rule" id="MF_00394"/>
    </source>
</evidence>
<feature type="binding site" evidence="7">
    <location>
        <position position="54"/>
    </location>
    <ligand>
        <name>NADPH</name>
        <dbReference type="ChEBI" id="CHEBI:57783"/>
    </ligand>
</feature>
<keyword evidence="7" id="KW-0963">Cytoplasm</keyword>
<dbReference type="InterPro" id="IPR008927">
    <property type="entry name" value="6-PGluconate_DH-like_C_sf"/>
</dbReference>
<feature type="binding site" evidence="7">
    <location>
        <position position="142"/>
    </location>
    <ligand>
        <name>NADPH</name>
        <dbReference type="ChEBI" id="CHEBI:57783"/>
    </ligand>
</feature>
<feature type="binding site" evidence="7">
    <location>
        <position position="140"/>
    </location>
    <ligand>
        <name>sn-glycerol 3-phosphate</name>
        <dbReference type="ChEBI" id="CHEBI:57597"/>
    </ligand>
</feature>
<keyword evidence="6 7" id="KW-1208">Phospholipid metabolism</keyword>
<comment type="catalytic activity">
    <reaction evidence="7">
        <text>sn-glycerol 3-phosphate + NAD(+) = dihydroxyacetone phosphate + NADH + H(+)</text>
        <dbReference type="Rhea" id="RHEA:11092"/>
        <dbReference type="ChEBI" id="CHEBI:15378"/>
        <dbReference type="ChEBI" id="CHEBI:57540"/>
        <dbReference type="ChEBI" id="CHEBI:57597"/>
        <dbReference type="ChEBI" id="CHEBI:57642"/>
        <dbReference type="ChEBI" id="CHEBI:57945"/>
        <dbReference type="EC" id="1.1.1.94"/>
    </reaction>
</comment>
<evidence type="ECO:0000256" key="5">
    <source>
        <dbReference type="ARBA" id="ARBA00023209"/>
    </source>
</evidence>
<dbReference type="InterPro" id="IPR013328">
    <property type="entry name" value="6PGD_dom2"/>
</dbReference>
<evidence type="ECO:0000313" key="12">
    <source>
        <dbReference type="EMBL" id="MBR9972394.1"/>
    </source>
</evidence>
<proteinExistence type="inferred from homology"/>
<protein>
    <recommendedName>
        <fullName evidence="7">Glycerol-3-phosphate dehydrogenase [NAD(P)+]</fullName>
        <ecNumber evidence="7">1.1.1.94</ecNumber>
    </recommendedName>
    <alternativeName>
        <fullName evidence="7">NAD(P)(+)-dependent glycerol-3-phosphate dehydrogenase</fullName>
    </alternativeName>
    <alternativeName>
        <fullName evidence="7">NAD(P)H-dependent dihydroxyacetone-phosphate reductase</fullName>
    </alternativeName>
</protein>
<dbReference type="PANTHER" id="PTHR11728:SF1">
    <property type="entry name" value="GLYCEROL-3-PHOSPHATE DEHYDROGENASE [NAD(+)] 2, CHLOROPLASTIC"/>
    <property type="match status" value="1"/>
</dbReference>
<dbReference type="Pfam" id="PF07479">
    <property type="entry name" value="NAD_Gly3P_dh_C"/>
    <property type="match status" value="1"/>
</dbReference>
<evidence type="ECO:0000256" key="6">
    <source>
        <dbReference type="ARBA" id="ARBA00023264"/>
    </source>
</evidence>
<dbReference type="Gene3D" id="3.40.50.720">
    <property type="entry name" value="NAD(P)-binding Rossmann-like Domain"/>
    <property type="match status" value="1"/>
</dbReference>
<feature type="binding site" evidence="7">
    <location>
        <position position="283"/>
    </location>
    <ligand>
        <name>NADPH</name>
        <dbReference type="ChEBI" id="CHEBI:57783"/>
    </ligand>
</feature>
<dbReference type="InterPro" id="IPR036291">
    <property type="entry name" value="NAD(P)-bd_dom_sf"/>
</dbReference>
<feature type="binding site" evidence="7">
    <location>
        <position position="257"/>
    </location>
    <ligand>
        <name>sn-glycerol 3-phosphate</name>
        <dbReference type="ChEBI" id="CHEBI:57597"/>
    </ligand>
</feature>
<organism evidence="12 13">
    <name type="scientific">Magnetospirillum sulfuroxidans</name>
    <dbReference type="NCBI Taxonomy" id="611300"/>
    <lineage>
        <taxon>Bacteria</taxon>
        <taxon>Pseudomonadati</taxon>
        <taxon>Pseudomonadota</taxon>
        <taxon>Alphaproteobacteria</taxon>
        <taxon>Rhodospirillales</taxon>
        <taxon>Rhodospirillaceae</taxon>
        <taxon>Magnetospirillum</taxon>
    </lineage>
</organism>
<comment type="catalytic activity">
    <reaction evidence="7 9">
        <text>sn-glycerol 3-phosphate + NADP(+) = dihydroxyacetone phosphate + NADPH + H(+)</text>
        <dbReference type="Rhea" id="RHEA:11096"/>
        <dbReference type="ChEBI" id="CHEBI:15378"/>
        <dbReference type="ChEBI" id="CHEBI:57597"/>
        <dbReference type="ChEBI" id="CHEBI:57642"/>
        <dbReference type="ChEBI" id="CHEBI:57783"/>
        <dbReference type="ChEBI" id="CHEBI:58349"/>
        <dbReference type="EC" id="1.1.1.94"/>
    </reaction>
</comment>
<feature type="binding site" evidence="7">
    <location>
        <position position="257"/>
    </location>
    <ligand>
        <name>NADPH</name>
        <dbReference type="ChEBI" id="CHEBI:57783"/>
    </ligand>
</feature>
<dbReference type="PANTHER" id="PTHR11728">
    <property type="entry name" value="GLYCEROL-3-PHOSPHATE DEHYDROGENASE"/>
    <property type="match status" value="1"/>
</dbReference>
<dbReference type="InterPro" id="IPR011128">
    <property type="entry name" value="G3P_DH_NAD-dep_N"/>
</dbReference>
<evidence type="ECO:0000256" key="8">
    <source>
        <dbReference type="RuleBase" id="RU000437"/>
    </source>
</evidence>
<dbReference type="SUPFAM" id="SSF51735">
    <property type="entry name" value="NAD(P)-binding Rossmann-fold domains"/>
    <property type="match status" value="1"/>
</dbReference>
<feature type="binding site" evidence="7">
    <location>
        <position position="193"/>
    </location>
    <ligand>
        <name>sn-glycerol 3-phosphate</name>
        <dbReference type="ChEBI" id="CHEBI:57597"/>
    </ligand>
</feature>
<keyword evidence="13" id="KW-1185">Reference proteome</keyword>
<dbReference type="Pfam" id="PF01210">
    <property type="entry name" value="NAD_Gly3P_dh_N"/>
    <property type="match status" value="1"/>
</dbReference>
<evidence type="ECO:0000256" key="4">
    <source>
        <dbReference type="ARBA" id="ARBA00023098"/>
    </source>
</evidence>
<keyword evidence="7" id="KW-0521">NADP</keyword>
<feature type="binding site" evidence="7">
    <location>
        <position position="256"/>
    </location>
    <ligand>
        <name>sn-glycerol 3-phosphate</name>
        <dbReference type="ChEBI" id="CHEBI:57597"/>
    </ligand>
</feature>
<accession>A0ABS5IDH2</accession>
<evidence type="ECO:0000259" key="10">
    <source>
        <dbReference type="Pfam" id="PF01210"/>
    </source>
</evidence>
<name>A0ABS5IDH2_9PROT</name>
<feature type="binding site" evidence="7">
    <location>
        <position position="110"/>
    </location>
    <ligand>
        <name>sn-glycerol 3-phosphate</name>
        <dbReference type="ChEBI" id="CHEBI:57597"/>
    </ligand>
</feature>
<dbReference type="PROSITE" id="PS00957">
    <property type="entry name" value="NAD_G3PDH"/>
    <property type="match status" value="1"/>
</dbReference>
<evidence type="ECO:0000256" key="1">
    <source>
        <dbReference type="ARBA" id="ARBA00011009"/>
    </source>
</evidence>
<dbReference type="EMBL" id="JAGTUF010000010">
    <property type="protein sequence ID" value="MBR9972394.1"/>
    <property type="molecule type" value="Genomic_DNA"/>
</dbReference>
<evidence type="ECO:0000313" key="13">
    <source>
        <dbReference type="Proteomes" id="UP000680714"/>
    </source>
</evidence>
<comment type="caution">
    <text evidence="12">The sequence shown here is derived from an EMBL/GenBank/DDBJ whole genome shotgun (WGS) entry which is preliminary data.</text>
</comment>
<feature type="binding site" evidence="7">
    <location>
        <position position="37"/>
    </location>
    <ligand>
        <name>NADPH</name>
        <dbReference type="ChEBI" id="CHEBI:57783"/>
    </ligand>
</feature>
<dbReference type="HAMAP" id="MF_00394">
    <property type="entry name" value="NAD_Glyc3P_dehydrog"/>
    <property type="match status" value="1"/>
</dbReference>
<reference evidence="12 13" key="1">
    <citation type="submission" date="2021-04" db="EMBL/GenBank/DDBJ databases">
        <title>Magnetospirillum sulfuroxidans sp. nov., a facultative chemolithoautotrophic sulfur-oxidizing alphaproteobacterium isolated from freshwater sediment and proposals for Paramagetospirillum gen. nov., and Magnetospirillaceae fam. nov.</title>
        <authorList>
            <person name="Koziaeva V."/>
            <person name="Geelhoed J.S."/>
            <person name="Sorokin D.Y."/>
            <person name="Grouzdev D.S."/>
        </authorList>
    </citation>
    <scope>NUCLEOTIDE SEQUENCE [LARGE SCALE GENOMIC DNA]</scope>
    <source>
        <strain evidence="12 13">J10</strain>
    </source>
</reference>
<feature type="binding site" evidence="7">
    <location>
        <position position="246"/>
    </location>
    <ligand>
        <name>sn-glycerol 3-phosphate</name>
        <dbReference type="ChEBI" id="CHEBI:57597"/>
    </ligand>
</feature>
<dbReference type="PIRSF" id="PIRSF000114">
    <property type="entry name" value="Glycerol-3-P_dh"/>
    <property type="match status" value="1"/>
</dbReference>
<keyword evidence="2 7" id="KW-0444">Lipid biosynthesis</keyword>
<comment type="similarity">
    <text evidence="1 7 8">Belongs to the NAD-dependent glycerol-3-phosphate dehydrogenase family.</text>
</comment>
<keyword evidence="4 7" id="KW-0443">Lipid metabolism</keyword>
<evidence type="ECO:0000256" key="3">
    <source>
        <dbReference type="ARBA" id="ARBA00023002"/>
    </source>
</evidence>
<comment type="caution">
    <text evidence="7">Lacks conserved residue(s) required for the propagation of feature annotation.</text>
</comment>
<evidence type="ECO:0000256" key="9">
    <source>
        <dbReference type="RuleBase" id="RU000439"/>
    </source>
</evidence>
<gene>
    <name evidence="7" type="primary">gpsA</name>
    <name evidence="12" type="ORF">KEC16_11780</name>
</gene>
<dbReference type="NCBIfam" id="NF000940">
    <property type="entry name" value="PRK00094.1-2"/>
    <property type="match status" value="1"/>
</dbReference>
<feature type="domain" description="Glycerol-3-phosphate dehydrogenase NAD-dependent N-terminal" evidence="10">
    <location>
        <begin position="9"/>
        <end position="160"/>
    </location>
</feature>
<feature type="binding site" evidence="7">
    <location>
        <position position="17"/>
    </location>
    <ligand>
        <name>NADPH</name>
        <dbReference type="ChEBI" id="CHEBI:57783"/>
    </ligand>
</feature>
<feature type="binding site" evidence="7">
    <location>
        <position position="258"/>
    </location>
    <ligand>
        <name>sn-glycerol 3-phosphate</name>
        <dbReference type="ChEBI" id="CHEBI:57597"/>
    </ligand>
</feature>
<dbReference type="InterPro" id="IPR006168">
    <property type="entry name" value="G3P_DH_NAD-dep"/>
</dbReference>
<keyword evidence="7" id="KW-0547">Nucleotide-binding</keyword>
<comment type="pathway">
    <text evidence="7">Membrane lipid metabolism; glycerophospholipid metabolism.</text>
</comment>
<evidence type="ECO:0000259" key="11">
    <source>
        <dbReference type="Pfam" id="PF07479"/>
    </source>
</evidence>
<feature type="binding site" evidence="7">
    <location>
        <position position="138"/>
    </location>
    <ligand>
        <name>sn-glycerol 3-phosphate</name>
        <dbReference type="ChEBI" id="CHEBI:57597"/>
    </ligand>
</feature>
<dbReference type="Gene3D" id="1.10.1040.10">
    <property type="entry name" value="N-(1-d-carboxylethyl)-l-norvaline Dehydrogenase, domain 2"/>
    <property type="match status" value="1"/>
</dbReference>